<name>A0A7M7GMN9_STRPU</name>
<dbReference type="OMA" id="CYECSKM"/>
<dbReference type="GO" id="GO:0008270">
    <property type="term" value="F:zinc ion binding"/>
    <property type="evidence" value="ECO:0007669"/>
    <property type="project" value="UniProtKB-KW"/>
</dbReference>
<dbReference type="OrthoDB" id="2021159at2759"/>
<dbReference type="PROSITE" id="PS50089">
    <property type="entry name" value="ZF_RING_2"/>
    <property type="match status" value="1"/>
</dbReference>
<dbReference type="SMART" id="SM00184">
    <property type="entry name" value="RING"/>
    <property type="match status" value="1"/>
</dbReference>
<sequence>MVKIAVLGCGLMGTKIAGCMAYHGHRVKIFDVNASALGTVQEILDQDKEDLHRDGLMTHHKFLGQVLCMSRLEDTVEDAEFIFEAVIEDIDVKKELFERLTQMCKPDAIIGSNSLQCNIDDIAERANCKERIMNLRFLHPVYTIPEVEITTTRHTTPDNVEKVRQLLEKMGKTLFYRSGKEPLILSDIQIASRKLARRKQILRQRGLAGFPLNDVPGLGHDGNTTPMQDDDCATSNDSDCAICMDRKRDCLLCPCHHLVTCHECAKSLVNRQDSCPICRKEISEIIRVYTA</sequence>
<dbReference type="InParanoid" id="A0A7M7GMN9"/>
<dbReference type="Gene3D" id="3.40.50.720">
    <property type="entry name" value="NAD(P)-binding Rossmann-like Domain"/>
    <property type="match status" value="1"/>
</dbReference>
<dbReference type="GO" id="GO:0070403">
    <property type="term" value="F:NAD+ binding"/>
    <property type="evidence" value="ECO:0007669"/>
    <property type="project" value="InterPro"/>
</dbReference>
<dbReference type="PANTHER" id="PTHR48075:SF5">
    <property type="entry name" value="3-HYDROXYBUTYRYL-COA DEHYDROGENASE"/>
    <property type="match status" value="1"/>
</dbReference>
<keyword evidence="1 3" id="KW-0479">Metal-binding</keyword>
<proteinExistence type="predicted"/>
<evidence type="ECO:0000256" key="1">
    <source>
        <dbReference type="ARBA" id="ARBA00022771"/>
    </source>
</evidence>
<dbReference type="InterPro" id="IPR013083">
    <property type="entry name" value="Znf_RING/FYVE/PHD"/>
</dbReference>
<evidence type="ECO:0000313" key="5">
    <source>
        <dbReference type="EnsemblMetazoa" id="XP_003730074"/>
    </source>
</evidence>
<dbReference type="AlphaFoldDB" id="A0A7M7GMN9"/>
<dbReference type="EnsemblMetazoa" id="XM_003730026">
    <property type="protein sequence ID" value="XP_003730074"/>
    <property type="gene ID" value="LOC100892111"/>
</dbReference>
<dbReference type="Gene3D" id="3.30.40.10">
    <property type="entry name" value="Zinc/RING finger domain, C3HC4 (zinc finger)"/>
    <property type="match status" value="1"/>
</dbReference>
<dbReference type="RefSeq" id="XP_003730074.2">
    <property type="nucleotide sequence ID" value="XM_003730026.3"/>
</dbReference>
<dbReference type="GeneID" id="100892111"/>
<dbReference type="InterPro" id="IPR001841">
    <property type="entry name" value="Znf_RING"/>
</dbReference>
<dbReference type="Pfam" id="PF13920">
    <property type="entry name" value="zf-C3HC4_3"/>
    <property type="match status" value="1"/>
</dbReference>
<evidence type="ECO:0000256" key="3">
    <source>
        <dbReference type="PROSITE-ProRule" id="PRU00175"/>
    </source>
</evidence>
<evidence type="ECO:0000259" key="4">
    <source>
        <dbReference type="PROSITE" id="PS50089"/>
    </source>
</evidence>
<dbReference type="Pfam" id="PF02737">
    <property type="entry name" value="3HCDH_N"/>
    <property type="match status" value="1"/>
</dbReference>
<dbReference type="SUPFAM" id="SSF57850">
    <property type="entry name" value="RING/U-box"/>
    <property type="match status" value="1"/>
</dbReference>
<dbReference type="GO" id="GO:0006631">
    <property type="term" value="P:fatty acid metabolic process"/>
    <property type="evidence" value="ECO:0007669"/>
    <property type="project" value="InterPro"/>
</dbReference>
<keyword evidence="1 3" id="KW-0863">Zinc-finger</keyword>
<dbReference type="GO" id="GO:0016491">
    <property type="term" value="F:oxidoreductase activity"/>
    <property type="evidence" value="ECO:0000318"/>
    <property type="project" value="GO_Central"/>
</dbReference>
<reference evidence="5" key="2">
    <citation type="submission" date="2021-01" db="UniProtKB">
        <authorList>
            <consortium name="EnsemblMetazoa"/>
        </authorList>
    </citation>
    <scope>IDENTIFICATION</scope>
</reference>
<dbReference type="InterPro" id="IPR006176">
    <property type="entry name" value="3-OHacyl-CoA_DH_NAD-bd"/>
</dbReference>
<dbReference type="InterPro" id="IPR036291">
    <property type="entry name" value="NAD(P)-bd_dom_sf"/>
</dbReference>
<organism evidence="5 6">
    <name type="scientific">Strongylocentrotus purpuratus</name>
    <name type="common">Purple sea urchin</name>
    <dbReference type="NCBI Taxonomy" id="7668"/>
    <lineage>
        <taxon>Eukaryota</taxon>
        <taxon>Metazoa</taxon>
        <taxon>Echinodermata</taxon>
        <taxon>Eleutherozoa</taxon>
        <taxon>Echinozoa</taxon>
        <taxon>Echinoidea</taxon>
        <taxon>Euechinoidea</taxon>
        <taxon>Echinacea</taxon>
        <taxon>Camarodonta</taxon>
        <taxon>Echinidea</taxon>
        <taxon>Strongylocentrotidae</taxon>
        <taxon>Strongylocentrotus</taxon>
    </lineage>
</organism>
<dbReference type="SUPFAM" id="SSF51735">
    <property type="entry name" value="NAD(P)-binding Rossmann-fold domains"/>
    <property type="match status" value="1"/>
</dbReference>
<dbReference type="Proteomes" id="UP000007110">
    <property type="component" value="Unassembled WGS sequence"/>
</dbReference>
<evidence type="ECO:0000256" key="2">
    <source>
        <dbReference type="ARBA" id="ARBA00022833"/>
    </source>
</evidence>
<reference evidence="6" key="1">
    <citation type="submission" date="2015-02" db="EMBL/GenBank/DDBJ databases">
        <title>Genome sequencing for Strongylocentrotus purpuratus.</title>
        <authorList>
            <person name="Murali S."/>
            <person name="Liu Y."/>
            <person name="Vee V."/>
            <person name="English A."/>
            <person name="Wang M."/>
            <person name="Skinner E."/>
            <person name="Han Y."/>
            <person name="Muzny D.M."/>
            <person name="Worley K.C."/>
            <person name="Gibbs R.A."/>
        </authorList>
    </citation>
    <scope>NUCLEOTIDE SEQUENCE</scope>
</reference>
<evidence type="ECO:0000313" key="6">
    <source>
        <dbReference type="Proteomes" id="UP000007110"/>
    </source>
</evidence>
<keyword evidence="2" id="KW-0862">Zinc</keyword>
<keyword evidence="6" id="KW-1185">Reference proteome</keyword>
<dbReference type="FunFam" id="3.40.50.720:FF:000356">
    <property type="entry name" value="Lambda-crystallin homolog"/>
    <property type="match status" value="1"/>
</dbReference>
<accession>A0A7M7GMN9</accession>
<feature type="domain" description="RING-type" evidence="4">
    <location>
        <begin position="240"/>
        <end position="279"/>
    </location>
</feature>
<protein>
    <recommendedName>
        <fullName evidence="4">RING-type domain-containing protein</fullName>
    </recommendedName>
</protein>
<dbReference type="PANTHER" id="PTHR48075">
    <property type="entry name" value="3-HYDROXYACYL-COA DEHYDROGENASE FAMILY PROTEIN"/>
    <property type="match status" value="1"/>
</dbReference>
<dbReference type="KEGG" id="spu:100892111"/>